<dbReference type="Gene3D" id="3.40.190.10">
    <property type="entry name" value="Periplasmic binding protein-like II"/>
    <property type="match status" value="1"/>
</dbReference>
<dbReference type="RefSeq" id="WP_046826565.1">
    <property type="nucleotide sequence ID" value="NZ_LBIA02000001.1"/>
</dbReference>
<protein>
    <submittedName>
        <fullName evidence="3">Tripartite tricarboxylate transporter substrate binding protein</fullName>
    </submittedName>
</protein>
<evidence type="ECO:0000256" key="1">
    <source>
        <dbReference type="ARBA" id="ARBA00006987"/>
    </source>
</evidence>
<dbReference type="EMBL" id="LBIA02000001">
    <property type="protein sequence ID" value="TKT73001.1"/>
    <property type="molecule type" value="Genomic_DNA"/>
</dbReference>
<evidence type="ECO:0000256" key="2">
    <source>
        <dbReference type="SAM" id="SignalP"/>
    </source>
</evidence>
<accession>A0A4U6BSN9</accession>
<evidence type="ECO:0000313" key="3">
    <source>
        <dbReference type="EMBL" id="TKT73001.1"/>
    </source>
</evidence>
<feature type="chain" id="PRO_5020785152" evidence="2">
    <location>
        <begin position="23"/>
        <end position="324"/>
    </location>
</feature>
<dbReference type="InterPro" id="IPR042100">
    <property type="entry name" value="Bug_dom1"/>
</dbReference>
<dbReference type="AlphaFoldDB" id="A0A4U6BSN9"/>
<dbReference type="PANTHER" id="PTHR42928">
    <property type="entry name" value="TRICARBOXYLATE-BINDING PROTEIN"/>
    <property type="match status" value="1"/>
</dbReference>
<gene>
    <name evidence="3" type="ORF">YH63_017095</name>
</gene>
<feature type="signal peptide" evidence="2">
    <location>
        <begin position="1"/>
        <end position="22"/>
    </location>
</feature>
<dbReference type="PIRSF" id="PIRSF017082">
    <property type="entry name" value="YflP"/>
    <property type="match status" value="1"/>
</dbReference>
<name>A0A4U6BSN9_9BRAD</name>
<dbReference type="STRING" id="211460.YH63_01945"/>
<keyword evidence="4" id="KW-1185">Reference proteome</keyword>
<comment type="similarity">
    <text evidence="1">Belongs to the UPF0065 (bug) family.</text>
</comment>
<reference evidence="3" key="1">
    <citation type="submission" date="2019-04" db="EMBL/GenBank/DDBJ databases">
        <title>Whole genome sequencing of cave bacteria.</title>
        <authorList>
            <person name="Gan H.M."/>
            <person name="Barton H."/>
            <person name="Savka M.A."/>
        </authorList>
    </citation>
    <scope>NUCLEOTIDE SEQUENCE [LARGE SCALE GENOMIC DNA]</scope>
    <source>
        <strain evidence="3">LC387</strain>
    </source>
</reference>
<sequence length="324" mass="33455">MKSLAIAALALALAAPASNARAAEPAWPPKIVKIIVPYAPGSTPDLVGRIVADDLQARHPGASFIVENKPGAGGNIGTDAVAKAAPDGATLGISLGGPLAINTLLFSKLPYDPAKDIAPITMLTSLPSVLVVPASLNLNSVAEFVAAVKRDPAKFAFGSIGAGSLSHLTMEAIAQRAGAAMVHIPYGGSPQAITAVIRADVQAACLPAIAVTPQLAGGKVKILAVATAQRSRFLPDVPTLKESGIDVESDAWNALIAPAGTPPAMIKQINDEVNDILTKPSVRERLETQQIEPTPSTPGALRARMDAEIKLWSDVIKRGDIRIN</sequence>
<dbReference type="Gene3D" id="3.40.190.150">
    <property type="entry name" value="Bordetella uptake gene, domain 1"/>
    <property type="match status" value="1"/>
</dbReference>
<dbReference type="SUPFAM" id="SSF53850">
    <property type="entry name" value="Periplasmic binding protein-like II"/>
    <property type="match status" value="1"/>
</dbReference>
<keyword evidence="2" id="KW-0732">Signal</keyword>
<organism evidence="3 4">
    <name type="scientific">Afipia massiliensis</name>
    <dbReference type="NCBI Taxonomy" id="211460"/>
    <lineage>
        <taxon>Bacteria</taxon>
        <taxon>Pseudomonadati</taxon>
        <taxon>Pseudomonadota</taxon>
        <taxon>Alphaproteobacteria</taxon>
        <taxon>Hyphomicrobiales</taxon>
        <taxon>Nitrobacteraceae</taxon>
        <taxon>Afipia</taxon>
    </lineage>
</organism>
<comment type="caution">
    <text evidence="3">The sequence shown here is derived from an EMBL/GenBank/DDBJ whole genome shotgun (WGS) entry which is preliminary data.</text>
</comment>
<dbReference type="Proteomes" id="UP000034832">
    <property type="component" value="Unassembled WGS sequence"/>
</dbReference>
<dbReference type="CDD" id="cd13578">
    <property type="entry name" value="PBP2_Bug27"/>
    <property type="match status" value="1"/>
</dbReference>
<dbReference type="InterPro" id="IPR005064">
    <property type="entry name" value="BUG"/>
</dbReference>
<dbReference type="OrthoDB" id="9780943at2"/>
<proteinExistence type="inferred from homology"/>
<evidence type="ECO:0000313" key="4">
    <source>
        <dbReference type="Proteomes" id="UP000034832"/>
    </source>
</evidence>
<dbReference type="Pfam" id="PF03401">
    <property type="entry name" value="TctC"/>
    <property type="match status" value="1"/>
</dbReference>
<dbReference type="PANTHER" id="PTHR42928:SF5">
    <property type="entry name" value="BLR1237 PROTEIN"/>
    <property type="match status" value="1"/>
</dbReference>